<dbReference type="InterPro" id="IPR006954">
    <property type="entry name" value="Mlt-10-like"/>
</dbReference>
<dbReference type="PANTHER" id="PTHR21523">
    <property type="match status" value="1"/>
</dbReference>
<dbReference type="WBParaSite" id="ACRNAN_Path_460.g1751.t1">
    <property type="protein sequence ID" value="ACRNAN_Path_460.g1751.t1"/>
    <property type="gene ID" value="ACRNAN_Path_460.g1751"/>
</dbReference>
<evidence type="ECO:0000313" key="1">
    <source>
        <dbReference type="Proteomes" id="UP000887540"/>
    </source>
</evidence>
<accession>A0A914C6Z5</accession>
<proteinExistence type="predicted"/>
<dbReference type="Proteomes" id="UP000887540">
    <property type="component" value="Unplaced"/>
</dbReference>
<name>A0A914C6Z5_9BILA</name>
<reference evidence="2" key="1">
    <citation type="submission" date="2022-11" db="UniProtKB">
        <authorList>
            <consortium name="WormBaseParasite"/>
        </authorList>
    </citation>
    <scope>IDENTIFICATION</scope>
</reference>
<organism evidence="1 2">
    <name type="scientific">Acrobeloides nanus</name>
    <dbReference type="NCBI Taxonomy" id="290746"/>
    <lineage>
        <taxon>Eukaryota</taxon>
        <taxon>Metazoa</taxon>
        <taxon>Ecdysozoa</taxon>
        <taxon>Nematoda</taxon>
        <taxon>Chromadorea</taxon>
        <taxon>Rhabditida</taxon>
        <taxon>Tylenchina</taxon>
        <taxon>Cephalobomorpha</taxon>
        <taxon>Cephaloboidea</taxon>
        <taxon>Cephalobidae</taxon>
        <taxon>Acrobeloides</taxon>
    </lineage>
</organism>
<evidence type="ECO:0000313" key="2">
    <source>
        <dbReference type="WBParaSite" id="ACRNAN_Path_460.g1751.t1"/>
    </source>
</evidence>
<dbReference type="AlphaFoldDB" id="A0A914C6Z5"/>
<sequence>MPLFPRKDKDGKPMLMSPTILSFQKEGFFSWPEIFKFFSASQVDLNGWIEFILKTSGADKTLDMTLKLLKNDIREMKEKVYPMVLEMEKMEKDWSALSKLHNHKQKRSLDRYGYAFMEPEQIELAYRNKFIQNHGMNLTEYAKMASNERERLLEEDIRQLAKVDDLYDENGNSRHKRQASAFKTNTGPTDFKLKFNVLSPSAFTQRINQGLILKGVILSPAAFTTEINNLVLLTHLTLSPLAFNAAILNPSILFSRVLSPVTFRLEVLHPRILHAWVLSPSAFTAWILSPRILQARVMSDLHFTLIILSPGIVHPRAGSPDGPNLSILSPQIWSPRILSPNLVVINVLSPPIMSDPLDGI</sequence>
<protein>
    <submittedName>
        <fullName evidence="2">Uncharacterized protein</fullName>
    </submittedName>
</protein>
<keyword evidence="1" id="KW-1185">Reference proteome</keyword>
<dbReference type="PANTHER" id="PTHR21523:SF38">
    <property type="entry name" value="MLT-TEN (MLT-10) RELATED"/>
    <property type="match status" value="1"/>
</dbReference>
<dbReference type="Pfam" id="PF04870">
    <property type="entry name" value="Moulting_cycle"/>
    <property type="match status" value="1"/>
</dbReference>